<comment type="caution">
    <text evidence="1">The sequence shown here is derived from an EMBL/GenBank/DDBJ whole genome shotgun (WGS) entry which is preliminary data.</text>
</comment>
<keyword evidence="2" id="KW-1185">Reference proteome</keyword>
<proteinExistence type="predicted"/>
<name>A0ACC0BZD5_CATRO</name>
<reference evidence="2" key="1">
    <citation type="journal article" date="2023" name="Nat. Plants">
        <title>Single-cell RNA sequencing provides a high-resolution roadmap for understanding the multicellular compartmentation of specialized metabolism.</title>
        <authorList>
            <person name="Sun S."/>
            <person name="Shen X."/>
            <person name="Li Y."/>
            <person name="Li Y."/>
            <person name="Wang S."/>
            <person name="Li R."/>
            <person name="Zhang H."/>
            <person name="Shen G."/>
            <person name="Guo B."/>
            <person name="Wei J."/>
            <person name="Xu J."/>
            <person name="St-Pierre B."/>
            <person name="Chen S."/>
            <person name="Sun C."/>
        </authorList>
    </citation>
    <scope>NUCLEOTIDE SEQUENCE [LARGE SCALE GENOMIC DNA]</scope>
</reference>
<accession>A0ACC0BZD5</accession>
<dbReference type="EMBL" id="CM044702">
    <property type="protein sequence ID" value="KAI5677987.1"/>
    <property type="molecule type" value="Genomic_DNA"/>
</dbReference>
<dbReference type="Proteomes" id="UP001060085">
    <property type="component" value="Linkage Group LG02"/>
</dbReference>
<organism evidence="1 2">
    <name type="scientific">Catharanthus roseus</name>
    <name type="common">Madagascar periwinkle</name>
    <name type="synonym">Vinca rosea</name>
    <dbReference type="NCBI Taxonomy" id="4058"/>
    <lineage>
        <taxon>Eukaryota</taxon>
        <taxon>Viridiplantae</taxon>
        <taxon>Streptophyta</taxon>
        <taxon>Embryophyta</taxon>
        <taxon>Tracheophyta</taxon>
        <taxon>Spermatophyta</taxon>
        <taxon>Magnoliopsida</taxon>
        <taxon>eudicotyledons</taxon>
        <taxon>Gunneridae</taxon>
        <taxon>Pentapetalae</taxon>
        <taxon>asterids</taxon>
        <taxon>lamiids</taxon>
        <taxon>Gentianales</taxon>
        <taxon>Apocynaceae</taxon>
        <taxon>Rauvolfioideae</taxon>
        <taxon>Vinceae</taxon>
        <taxon>Catharanthinae</taxon>
        <taxon>Catharanthus</taxon>
    </lineage>
</organism>
<sequence length="182" mass="20710">MQDENSCKEEPSEILRRKATFLAVKDGKESPLIPKVPHRVGKRSYINKVMLDGMFLVHSKGKSRSIPILASRCLGLFPILPICKKDIKERSRLNKEEESKQPSSERYSSLAFNLLITLKESLSRMIYCDSKDLATLYHSIDFTIRRMLRNSEIESQYAMRGFPGVGSGLRVSDDGRKVGMKI</sequence>
<protein>
    <submittedName>
        <fullName evidence="1">Uncharacterized protein</fullName>
    </submittedName>
</protein>
<evidence type="ECO:0000313" key="1">
    <source>
        <dbReference type="EMBL" id="KAI5677987.1"/>
    </source>
</evidence>
<evidence type="ECO:0000313" key="2">
    <source>
        <dbReference type="Proteomes" id="UP001060085"/>
    </source>
</evidence>
<gene>
    <name evidence="1" type="ORF">M9H77_08937</name>
</gene>